<comment type="caution">
    <text evidence="2">The sequence shown here is derived from an EMBL/GenBank/DDBJ whole genome shotgun (WGS) entry which is preliminary data.</text>
</comment>
<gene>
    <name evidence="2" type="ORF">GL300_26020</name>
</gene>
<evidence type="ECO:0000256" key="1">
    <source>
        <dbReference type="SAM" id="MobiDB-lite"/>
    </source>
</evidence>
<feature type="region of interest" description="Disordered" evidence="1">
    <location>
        <begin position="20"/>
        <end position="52"/>
    </location>
</feature>
<reference evidence="2 3" key="1">
    <citation type="submission" date="2019-11" db="EMBL/GenBank/DDBJ databases">
        <authorList>
            <person name="Dong K."/>
        </authorList>
    </citation>
    <scope>NUCLEOTIDE SEQUENCE [LARGE SCALE GENOMIC DNA]</scope>
    <source>
        <strain evidence="2 3">NBRC 112902</strain>
    </source>
</reference>
<keyword evidence="3" id="KW-1185">Reference proteome</keyword>
<dbReference type="EMBL" id="WMIG01000053">
    <property type="protein sequence ID" value="MTH62627.1"/>
    <property type="molecule type" value="Genomic_DNA"/>
</dbReference>
<name>A0A844HWD1_9RHOB</name>
<dbReference type="AlphaFoldDB" id="A0A844HWD1"/>
<evidence type="ECO:0000313" key="3">
    <source>
        <dbReference type="Proteomes" id="UP000449846"/>
    </source>
</evidence>
<proteinExistence type="predicted"/>
<evidence type="ECO:0000313" key="2">
    <source>
        <dbReference type="EMBL" id="MTH62627.1"/>
    </source>
</evidence>
<protein>
    <submittedName>
        <fullName evidence="2">DUF3008 family protein</fullName>
    </submittedName>
</protein>
<dbReference type="Pfam" id="PF11450">
    <property type="entry name" value="DUF3008"/>
    <property type="match status" value="1"/>
</dbReference>
<accession>A0A844HWD1</accession>
<dbReference type="Proteomes" id="UP000449846">
    <property type="component" value="Unassembled WGS sequence"/>
</dbReference>
<organism evidence="2 3">
    <name type="scientific">Paracoccus litorisediminis</name>
    <dbReference type="NCBI Taxonomy" id="2006130"/>
    <lineage>
        <taxon>Bacteria</taxon>
        <taxon>Pseudomonadati</taxon>
        <taxon>Pseudomonadota</taxon>
        <taxon>Alphaproteobacteria</taxon>
        <taxon>Rhodobacterales</taxon>
        <taxon>Paracoccaceae</taxon>
        <taxon>Paracoccus</taxon>
    </lineage>
</organism>
<dbReference type="InterPro" id="IPR021553">
    <property type="entry name" value="DUF3008"/>
</dbReference>
<sequence>MARRISRLFQNTAAALFAKRSETPKGNLRGAAKAMTEAQPEELASTKRKGKP</sequence>
<dbReference type="RefSeq" id="WP_155042569.1">
    <property type="nucleotide sequence ID" value="NZ_JBHGCD010000057.1"/>
</dbReference>